<dbReference type="GO" id="GO:0016787">
    <property type="term" value="F:hydrolase activity"/>
    <property type="evidence" value="ECO:0007669"/>
    <property type="project" value="UniProtKB-KW"/>
</dbReference>
<reference evidence="4 5" key="1">
    <citation type="submission" date="2019-06" db="EMBL/GenBank/DDBJ databases">
        <title>A chromosomal-level reference genome of Carpinus fangiana (Coryloideae, Betulaceae).</title>
        <authorList>
            <person name="Yang X."/>
            <person name="Wang Z."/>
            <person name="Zhang L."/>
            <person name="Hao G."/>
            <person name="Liu J."/>
            <person name="Yang Y."/>
        </authorList>
    </citation>
    <scope>NUCLEOTIDE SEQUENCE [LARGE SCALE GENOMIC DNA]</scope>
    <source>
        <strain evidence="4">Cfa_2016G</strain>
        <tissue evidence="4">Leaf</tissue>
    </source>
</reference>
<keyword evidence="5" id="KW-1185">Reference proteome</keyword>
<evidence type="ECO:0000313" key="5">
    <source>
        <dbReference type="Proteomes" id="UP000327013"/>
    </source>
</evidence>
<name>A0A5N6L4Z2_9ROSI</name>
<dbReference type="InterPro" id="IPR013094">
    <property type="entry name" value="AB_hydrolase_3"/>
</dbReference>
<evidence type="ECO:0000256" key="2">
    <source>
        <dbReference type="ARBA" id="ARBA00022801"/>
    </source>
</evidence>
<evidence type="ECO:0000256" key="1">
    <source>
        <dbReference type="ARBA" id="ARBA00010515"/>
    </source>
</evidence>
<evidence type="ECO:0000259" key="3">
    <source>
        <dbReference type="Pfam" id="PF07859"/>
    </source>
</evidence>
<dbReference type="Gene3D" id="3.40.50.1820">
    <property type="entry name" value="alpha/beta hydrolase"/>
    <property type="match status" value="1"/>
</dbReference>
<dbReference type="InterPro" id="IPR029058">
    <property type="entry name" value="AB_hydrolase_fold"/>
</dbReference>
<dbReference type="SUPFAM" id="SSF53474">
    <property type="entry name" value="alpha/beta-Hydrolases"/>
    <property type="match status" value="1"/>
</dbReference>
<dbReference type="AlphaFoldDB" id="A0A5N6L4Z2"/>
<keyword evidence="2" id="KW-0378">Hydrolase</keyword>
<dbReference type="EMBL" id="VIBQ01000101">
    <property type="protein sequence ID" value="KAB8766459.1"/>
    <property type="molecule type" value="Genomic_DNA"/>
</dbReference>
<accession>A0A5N6L4Z2</accession>
<dbReference type="InterPro" id="IPR050300">
    <property type="entry name" value="GDXG_lipolytic_enzyme"/>
</dbReference>
<sequence length="331" mass="35433">MTEYTTPEAVLKLGETDPQYAELRKDRPGMELAWEDVHKLREQVGGFTAGLEVPTPASTISIAMRDGCQNEALVYKPSTAPASGSALIVLAFGGGFVGGANAHMAPRANQLSTTFGATVVCITYRVAPEHPFPVAAQDAWDSLSWIAANAASLGADPSAGFIVGGVSAGANLAAVVAQKAVDTVLSPALTGVWLSVPVILDEAIVPVAYKDVYLAREQNRYADILDARGIFHLMKYYNPDVHSPDWSPFNSPNAHKDMPPVYFQVDGQDPLRDDGLIYERVLRSHGVKTKIDVYPGVPHGHSGGFAELKLGQKADEDTIKGVEWLLYGTST</sequence>
<dbReference type="OrthoDB" id="408631at2759"/>
<comment type="caution">
    <text evidence="4">The sequence shown here is derived from an EMBL/GenBank/DDBJ whole genome shotgun (WGS) entry which is preliminary data.</text>
</comment>
<feature type="domain" description="Alpha/beta hydrolase fold-3" evidence="3">
    <location>
        <begin position="91"/>
        <end position="300"/>
    </location>
</feature>
<proteinExistence type="inferred from homology"/>
<dbReference type="Proteomes" id="UP000327013">
    <property type="component" value="Unassembled WGS sequence"/>
</dbReference>
<dbReference type="PANTHER" id="PTHR48081:SF8">
    <property type="entry name" value="ALPHA_BETA HYDROLASE FOLD-3 DOMAIN-CONTAINING PROTEIN-RELATED"/>
    <property type="match status" value="1"/>
</dbReference>
<protein>
    <recommendedName>
        <fullName evidence="3">Alpha/beta hydrolase fold-3 domain-containing protein</fullName>
    </recommendedName>
</protein>
<comment type="similarity">
    <text evidence="1">Belongs to the 'GDXG' lipolytic enzyme family.</text>
</comment>
<gene>
    <name evidence="4" type="ORF">FH972_026619</name>
</gene>
<dbReference type="PANTHER" id="PTHR48081">
    <property type="entry name" value="AB HYDROLASE SUPERFAMILY PROTEIN C4A8.06C"/>
    <property type="match status" value="1"/>
</dbReference>
<organism evidence="4 5">
    <name type="scientific">Carpinus fangiana</name>
    <dbReference type="NCBI Taxonomy" id="176857"/>
    <lineage>
        <taxon>Eukaryota</taxon>
        <taxon>Viridiplantae</taxon>
        <taxon>Streptophyta</taxon>
        <taxon>Embryophyta</taxon>
        <taxon>Tracheophyta</taxon>
        <taxon>Spermatophyta</taxon>
        <taxon>Magnoliopsida</taxon>
        <taxon>eudicotyledons</taxon>
        <taxon>Gunneridae</taxon>
        <taxon>Pentapetalae</taxon>
        <taxon>rosids</taxon>
        <taxon>fabids</taxon>
        <taxon>Fagales</taxon>
        <taxon>Betulaceae</taxon>
        <taxon>Carpinus</taxon>
    </lineage>
</organism>
<dbReference type="Pfam" id="PF07859">
    <property type="entry name" value="Abhydrolase_3"/>
    <property type="match status" value="1"/>
</dbReference>
<evidence type="ECO:0000313" key="4">
    <source>
        <dbReference type="EMBL" id="KAB8766459.1"/>
    </source>
</evidence>